<comment type="caution">
    <text evidence="1">The sequence shown here is derived from an EMBL/GenBank/DDBJ whole genome shotgun (WGS) entry which is preliminary data.</text>
</comment>
<reference evidence="1 2" key="1">
    <citation type="submission" date="2018-03" db="EMBL/GenBank/DDBJ databases">
        <authorList>
            <person name="Keele B.F."/>
        </authorList>
    </citation>
    <scope>NUCLEOTIDE SEQUENCE [LARGE SCALE GENOMIC DNA]</scope>
    <source>
        <strain evidence="1 2">YL28-9</strain>
    </source>
</reference>
<evidence type="ECO:0000313" key="2">
    <source>
        <dbReference type="Proteomes" id="UP000240912"/>
    </source>
</evidence>
<accession>A0A2T3HI34</accession>
<dbReference type="EMBL" id="PYLS01000006">
    <property type="protein sequence ID" value="PST82105.1"/>
    <property type="molecule type" value="Genomic_DNA"/>
</dbReference>
<name>A0A2T3HI34_9SPHI</name>
<dbReference type="Gene3D" id="3.40.50.20">
    <property type="match status" value="1"/>
</dbReference>
<proteinExistence type="predicted"/>
<organism evidence="1 2">
    <name type="scientific">Pedobacter yulinensis</name>
    <dbReference type="NCBI Taxonomy" id="2126353"/>
    <lineage>
        <taxon>Bacteria</taxon>
        <taxon>Pseudomonadati</taxon>
        <taxon>Bacteroidota</taxon>
        <taxon>Sphingobacteriia</taxon>
        <taxon>Sphingobacteriales</taxon>
        <taxon>Sphingobacteriaceae</taxon>
        <taxon>Pedobacter</taxon>
    </lineage>
</organism>
<sequence>MKAFAGHHLILGGYGEMPSLQTPEYRFVSLGAYLPAALAHQLLQACLDQGADAILPLLAEEVRALAESAVLFAEFGIRVLLPADAIHWLAPATPAAERWSVWLEGKPVAAFPPLTGAEESAGRSAALQGAFVSDQNGHFQLFTVSADGL</sequence>
<evidence type="ECO:0000313" key="1">
    <source>
        <dbReference type="EMBL" id="PST82105.1"/>
    </source>
</evidence>
<gene>
    <name evidence="1" type="ORF">C7T94_14970</name>
</gene>
<keyword evidence="2" id="KW-1185">Reference proteome</keyword>
<dbReference type="OrthoDB" id="707775at2"/>
<dbReference type="Proteomes" id="UP000240912">
    <property type="component" value="Unassembled WGS sequence"/>
</dbReference>
<dbReference type="AlphaFoldDB" id="A0A2T3HI34"/>
<protein>
    <submittedName>
        <fullName evidence="1">Uncharacterized protein</fullName>
    </submittedName>
</protein>